<dbReference type="RefSeq" id="XP_015281051.1">
    <property type="nucleotide sequence ID" value="XM_015425565.1"/>
</dbReference>
<organism evidence="6 7">
    <name type="scientific">Gekko japonicus</name>
    <name type="common">Schlegel's Japanese gecko</name>
    <dbReference type="NCBI Taxonomy" id="146911"/>
    <lineage>
        <taxon>Eukaryota</taxon>
        <taxon>Metazoa</taxon>
        <taxon>Chordata</taxon>
        <taxon>Craniata</taxon>
        <taxon>Vertebrata</taxon>
        <taxon>Euteleostomi</taxon>
        <taxon>Lepidosauria</taxon>
        <taxon>Squamata</taxon>
        <taxon>Bifurcata</taxon>
        <taxon>Gekkota</taxon>
        <taxon>Gekkonidae</taxon>
        <taxon>Gekkoninae</taxon>
        <taxon>Gekko</taxon>
    </lineage>
</organism>
<dbReference type="SUPFAM" id="SSF47353">
    <property type="entry name" value="Retrovirus capsid dimerization domain-like"/>
    <property type="match status" value="1"/>
</dbReference>
<feature type="region of interest" description="Disordered" evidence="3">
    <location>
        <begin position="482"/>
        <end position="508"/>
    </location>
</feature>
<dbReference type="Gene3D" id="1.10.4020.10">
    <property type="entry name" value="DNA breaking-rejoining enzymes"/>
    <property type="match status" value="1"/>
</dbReference>
<evidence type="ECO:0000256" key="1">
    <source>
        <dbReference type="ARBA" id="ARBA00023242"/>
    </source>
</evidence>
<keyword evidence="6" id="KW-1185">Reference proteome</keyword>
<dbReference type="SUPFAM" id="SSF57667">
    <property type="entry name" value="beta-beta-alpha zinc fingers"/>
    <property type="match status" value="2"/>
</dbReference>
<protein>
    <submittedName>
        <fullName evidence="7">Zinc finger and SCAN domain-containing protein 31-like</fullName>
    </submittedName>
</protein>
<sequence length="508" mass="57803">MQAEPTMKMEVRGTEPGMRSHNGEKAPHVNQAESIREFLQRIPISEVKQEPDEGHLQRWEVQWQGFLKTVESPHSDWELLQSPDESVHWEDAKGFLASFEQVAKACRWPREEWATRLLPALSGEAEWAFSRLPIRDREDYRKVKAAILKGDTICREKLRQHFRHFCYQEVEGPRGTYHRLQELCGRWLKVKRHTKEQILELLILEQFLAVLPPEVQSWVKEQGPESCAQAVALAEEFLQMRQEAKRQEKQVLMPLGEVAVSFSEAEKPPSGFDPQLCAEAKEEDDGVARLLGQGWLTVNQGEKSAPENPERAGLFETAMENTEEAGPQCGVQVNAPADLPRVKFQQETHLGEIMDGSVPYGGGYIDLGGMAVQQRIHTSKRHNAYGACRKSFGHSGSSMKYKRMRKRGKPHKCLVCGKCFLYSSGLATHERIHTGEKPYKCSECGKTFICSSDRNRHQRTHTEEKPYECADCGKSFRQKFSLSRHRRVHSSENPYSTASERGGSSTVS</sequence>
<feature type="domain" description="C2H2-type" evidence="4">
    <location>
        <begin position="439"/>
        <end position="466"/>
    </location>
</feature>
<dbReference type="SMART" id="SM00431">
    <property type="entry name" value="SCAN"/>
    <property type="match status" value="1"/>
</dbReference>
<reference evidence="7" key="1">
    <citation type="submission" date="2025-08" db="UniProtKB">
        <authorList>
            <consortium name="RefSeq"/>
        </authorList>
    </citation>
    <scope>IDENTIFICATION</scope>
</reference>
<dbReference type="PROSITE" id="PS00028">
    <property type="entry name" value="ZINC_FINGER_C2H2_1"/>
    <property type="match status" value="3"/>
</dbReference>
<dbReference type="InterPro" id="IPR003309">
    <property type="entry name" value="SCAN_dom"/>
</dbReference>
<dbReference type="PROSITE" id="PS50804">
    <property type="entry name" value="SCAN_BOX"/>
    <property type="match status" value="1"/>
</dbReference>
<dbReference type="PANTHER" id="PTHR45935">
    <property type="entry name" value="PROTEIN ZBED8-RELATED"/>
    <property type="match status" value="1"/>
</dbReference>
<evidence type="ECO:0000313" key="7">
    <source>
        <dbReference type="RefSeq" id="XP_015281051.1"/>
    </source>
</evidence>
<feature type="domain" description="C2H2-type" evidence="4">
    <location>
        <begin position="411"/>
        <end position="438"/>
    </location>
</feature>
<gene>
    <name evidence="7" type="primary">LOC107122460</name>
</gene>
<evidence type="ECO:0000256" key="3">
    <source>
        <dbReference type="SAM" id="MobiDB-lite"/>
    </source>
</evidence>
<dbReference type="GeneID" id="107122460"/>
<keyword evidence="2" id="KW-0479">Metal-binding</keyword>
<dbReference type="Gene3D" id="3.30.160.60">
    <property type="entry name" value="Classic Zinc Finger"/>
    <property type="match status" value="3"/>
</dbReference>
<dbReference type="SMART" id="SM00355">
    <property type="entry name" value="ZnF_C2H2"/>
    <property type="match status" value="3"/>
</dbReference>
<feature type="compositionally biased region" description="Polar residues" evidence="3">
    <location>
        <begin position="491"/>
        <end position="508"/>
    </location>
</feature>
<dbReference type="PANTHER" id="PTHR45935:SF15">
    <property type="entry name" value="SCAN BOX DOMAIN-CONTAINING PROTEIN"/>
    <property type="match status" value="1"/>
</dbReference>
<keyword evidence="2" id="KW-0863">Zinc-finger</keyword>
<keyword evidence="2" id="KW-0862">Zinc</keyword>
<dbReference type="Pfam" id="PF02023">
    <property type="entry name" value="SCAN"/>
    <property type="match status" value="1"/>
</dbReference>
<evidence type="ECO:0000313" key="6">
    <source>
        <dbReference type="Proteomes" id="UP000694871"/>
    </source>
</evidence>
<evidence type="ECO:0000259" key="4">
    <source>
        <dbReference type="PROSITE" id="PS50157"/>
    </source>
</evidence>
<dbReference type="InterPro" id="IPR050916">
    <property type="entry name" value="SCAN-C2H2_zinc_finger"/>
</dbReference>
<feature type="region of interest" description="Disordered" evidence="3">
    <location>
        <begin position="1"/>
        <end position="28"/>
    </location>
</feature>
<dbReference type="PROSITE" id="PS50157">
    <property type="entry name" value="ZINC_FINGER_C2H2_2"/>
    <property type="match status" value="3"/>
</dbReference>
<dbReference type="CDD" id="cd07936">
    <property type="entry name" value="SCAN"/>
    <property type="match status" value="1"/>
</dbReference>
<feature type="domain" description="SCAN box" evidence="5">
    <location>
        <begin position="159"/>
        <end position="237"/>
    </location>
</feature>
<dbReference type="Pfam" id="PF00096">
    <property type="entry name" value="zf-C2H2"/>
    <property type="match status" value="2"/>
</dbReference>
<feature type="domain" description="C2H2-type" evidence="4">
    <location>
        <begin position="467"/>
        <end position="494"/>
    </location>
</feature>
<accession>A0ABM1L514</accession>
<name>A0ABM1L514_GEKJA</name>
<evidence type="ECO:0000256" key="2">
    <source>
        <dbReference type="PROSITE-ProRule" id="PRU00042"/>
    </source>
</evidence>
<dbReference type="Proteomes" id="UP000694871">
    <property type="component" value="Unplaced"/>
</dbReference>
<keyword evidence="1" id="KW-0539">Nucleus</keyword>
<proteinExistence type="predicted"/>
<evidence type="ECO:0000259" key="5">
    <source>
        <dbReference type="PROSITE" id="PS50804"/>
    </source>
</evidence>
<dbReference type="InterPro" id="IPR036236">
    <property type="entry name" value="Znf_C2H2_sf"/>
</dbReference>
<dbReference type="InterPro" id="IPR013087">
    <property type="entry name" value="Znf_C2H2_type"/>
</dbReference>
<dbReference type="InterPro" id="IPR038269">
    <property type="entry name" value="SCAN_sf"/>
</dbReference>